<protein>
    <submittedName>
        <fullName evidence="2">Uncharacterized protein</fullName>
    </submittedName>
</protein>
<organism evidence="1 2">
    <name type="scientific">Meloidogyne hapla</name>
    <name type="common">Root-knot nematode worm</name>
    <dbReference type="NCBI Taxonomy" id="6305"/>
    <lineage>
        <taxon>Eukaryota</taxon>
        <taxon>Metazoa</taxon>
        <taxon>Ecdysozoa</taxon>
        <taxon>Nematoda</taxon>
        <taxon>Chromadorea</taxon>
        <taxon>Rhabditida</taxon>
        <taxon>Tylenchina</taxon>
        <taxon>Tylenchomorpha</taxon>
        <taxon>Tylenchoidea</taxon>
        <taxon>Meloidogynidae</taxon>
        <taxon>Meloidogyninae</taxon>
        <taxon>Meloidogyne</taxon>
    </lineage>
</organism>
<reference evidence="2" key="1">
    <citation type="submission" date="2016-11" db="UniProtKB">
        <authorList>
            <consortium name="WormBaseParasite"/>
        </authorList>
    </citation>
    <scope>IDENTIFICATION</scope>
</reference>
<name>A0A1I8BSF3_MELHA</name>
<dbReference type="Proteomes" id="UP000095281">
    <property type="component" value="Unplaced"/>
</dbReference>
<keyword evidence="1" id="KW-1185">Reference proteome</keyword>
<dbReference type="AlphaFoldDB" id="A0A1I8BSF3"/>
<evidence type="ECO:0000313" key="2">
    <source>
        <dbReference type="WBParaSite" id="MhA1_Contig517.frz3.gene8"/>
    </source>
</evidence>
<accession>A0A1I8BSF3</accession>
<dbReference type="WBParaSite" id="MhA1_Contig517.frz3.gene8">
    <property type="protein sequence ID" value="MhA1_Contig517.frz3.gene8"/>
    <property type="gene ID" value="MhA1_Contig517.frz3.gene8"/>
</dbReference>
<proteinExistence type="predicted"/>
<evidence type="ECO:0000313" key="1">
    <source>
        <dbReference type="Proteomes" id="UP000095281"/>
    </source>
</evidence>
<sequence length="91" mass="10865">MQKRAENEAINYGIMHIIYAKELCTRINELYNEEDDRKLLRKFCKNFVTELADLILKYCGISYSLNNGEEEEMKEENLNDEKTLILYNNYS</sequence>